<keyword evidence="2" id="KW-0813">Transport</keyword>
<dbReference type="GO" id="GO:0006865">
    <property type="term" value="P:amino acid transport"/>
    <property type="evidence" value="ECO:0007669"/>
    <property type="project" value="UniProtKB-KW"/>
</dbReference>
<keyword evidence="8" id="KW-1185">Reference proteome</keyword>
<protein>
    <submittedName>
        <fullName evidence="7">Amino acid/amide ABC transporter substrate-binding protein, HAAT family</fullName>
    </submittedName>
</protein>
<evidence type="ECO:0000313" key="7">
    <source>
        <dbReference type="EMBL" id="SHF28473.1"/>
    </source>
</evidence>
<evidence type="ECO:0000256" key="3">
    <source>
        <dbReference type="ARBA" id="ARBA00022729"/>
    </source>
</evidence>
<evidence type="ECO:0000256" key="2">
    <source>
        <dbReference type="ARBA" id="ARBA00022448"/>
    </source>
</evidence>
<evidence type="ECO:0000259" key="6">
    <source>
        <dbReference type="Pfam" id="PF13458"/>
    </source>
</evidence>
<keyword evidence="3 5" id="KW-0732">Signal</keyword>
<feature type="signal peptide" evidence="5">
    <location>
        <begin position="1"/>
        <end position="20"/>
    </location>
</feature>
<evidence type="ECO:0000313" key="8">
    <source>
        <dbReference type="Proteomes" id="UP000184485"/>
    </source>
</evidence>
<keyword evidence="4" id="KW-0029">Amino-acid transport</keyword>
<dbReference type="PANTHER" id="PTHR47151:SF2">
    <property type="entry name" value="AMINO ACID BINDING PROTEIN"/>
    <property type="match status" value="1"/>
</dbReference>
<dbReference type="CDD" id="cd06342">
    <property type="entry name" value="PBP1_ABC_LIVBP-like"/>
    <property type="match status" value="1"/>
</dbReference>
<dbReference type="AlphaFoldDB" id="A0A1M5AE06"/>
<dbReference type="InterPro" id="IPR028081">
    <property type="entry name" value="Leu-bd"/>
</dbReference>
<organism evidence="7 8">
    <name type="scientific">Kaistia soli DSM 19436</name>
    <dbReference type="NCBI Taxonomy" id="1122133"/>
    <lineage>
        <taxon>Bacteria</taxon>
        <taxon>Pseudomonadati</taxon>
        <taxon>Pseudomonadota</taxon>
        <taxon>Alphaproteobacteria</taxon>
        <taxon>Hyphomicrobiales</taxon>
        <taxon>Kaistiaceae</taxon>
        <taxon>Kaistia</taxon>
    </lineage>
</organism>
<dbReference type="InterPro" id="IPR000709">
    <property type="entry name" value="Leu_Ile_Val-bd"/>
</dbReference>
<gene>
    <name evidence="7" type="ORF">SAMN02745157_2100</name>
</gene>
<dbReference type="RefSeq" id="WP_073052900.1">
    <property type="nucleotide sequence ID" value="NZ_FQUP01000001.1"/>
</dbReference>
<dbReference type="STRING" id="1122133.SAMN02745157_2100"/>
<evidence type="ECO:0000256" key="4">
    <source>
        <dbReference type="ARBA" id="ARBA00022970"/>
    </source>
</evidence>
<dbReference type="PRINTS" id="PR00337">
    <property type="entry name" value="LEUILEVALBP"/>
</dbReference>
<comment type="similarity">
    <text evidence="1">Belongs to the leucine-binding protein family.</text>
</comment>
<dbReference type="PANTHER" id="PTHR47151">
    <property type="entry name" value="LEU/ILE/VAL-BINDING ABC TRANSPORTER SUBUNIT"/>
    <property type="match status" value="1"/>
</dbReference>
<dbReference type="Proteomes" id="UP000184485">
    <property type="component" value="Unassembled WGS sequence"/>
</dbReference>
<dbReference type="Pfam" id="PF13458">
    <property type="entry name" value="Peripla_BP_6"/>
    <property type="match status" value="1"/>
</dbReference>
<dbReference type="Gene3D" id="3.40.50.2300">
    <property type="match status" value="2"/>
</dbReference>
<sequence>MRRFLLLALCTTAFAGVALADIRIAVIAPLSGPYQTLGQEIKSGAARAVAELNAAGGIDGQTVRLDVSDDICRADTAATAAAKAAARGDVFVVGHVCAAEGDAAAAVYADKGILAISPAITANDFTDHRPGPSILRLAARDDAQGTAAGAFLAKAYGKKRIAVVSDGSPYGKALAEAVVAGLNAAGVKEARSDSFEPGAKDYAGLVDVMIDDDIGVLYVAGYDGDAALIAAALKARRSDIVLMGGDALATSEFGNVAGPAAMGTLMTFYTDWRSQKPAEAVAAAFRADDVEPRGFVLPAYAAVQLFAAARKATHSAKGGELAAWLGKNTVDTVLGPVAFDAKGDTKLPGFGIYRWGAETFEPLPGS</sequence>
<proteinExistence type="inferred from homology"/>
<evidence type="ECO:0000256" key="5">
    <source>
        <dbReference type="SAM" id="SignalP"/>
    </source>
</evidence>
<dbReference type="EMBL" id="FQUP01000001">
    <property type="protein sequence ID" value="SHF28473.1"/>
    <property type="molecule type" value="Genomic_DNA"/>
</dbReference>
<feature type="domain" description="Leucine-binding protein" evidence="6">
    <location>
        <begin position="22"/>
        <end position="343"/>
    </location>
</feature>
<dbReference type="InterPro" id="IPR028082">
    <property type="entry name" value="Peripla_BP_I"/>
</dbReference>
<accession>A0A1M5AE06</accession>
<evidence type="ECO:0000256" key="1">
    <source>
        <dbReference type="ARBA" id="ARBA00010062"/>
    </source>
</evidence>
<dbReference type="SUPFAM" id="SSF53822">
    <property type="entry name" value="Periplasmic binding protein-like I"/>
    <property type="match status" value="1"/>
</dbReference>
<feature type="chain" id="PRO_5012883567" evidence="5">
    <location>
        <begin position="21"/>
        <end position="366"/>
    </location>
</feature>
<name>A0A1M5AE06_9HYPH</name>
<reference evidence="7 8" key="1">
    <citation type="submission" date="2016-11" db="EMBL/GenBank/DDBJ databases">
        <authorList>
            <person name="Jaros S."/>
            <person name="Januszkiewicz K."/>
            <person name="Wedrychowicz H."/>
        </authorList>
    </citation>
    <scope>NUCLEOTIDE SEQUENCE [LARGE SCALE GENOMIC DNA]</scope>
    <source>
        <strain evidence="7 8">DSM 19436</strain>
    </source>
</reference>